<proteinExistence type="predicted"/>
<organism evidence="2 3">
    <name type="scientific">Steinernema carpocapsae</name>
    <name type="common">Entomopathogenic nematode</name>
    <dbReference type="NCBI Taxonomy" id="34508"/>
    <lineage>
        <taxon>Eukaryota</taxon>
        <taxon>Metazoa</taxon>
        <taxon>Ecdysozoa</taxon>
        <taxon>Nematoda</taxon>
        <taxon>Chromadorea</taxon>
        <taxon>Rhabditida</taxon>
        <taxon>Tylenchina</taxon>
        <taxon>Panagrolaimomorpha</taxon>
        <taxon>Strongyloidoidea</taxon>
        <taxon>Steinernematidae</taxon>
        <taxon>Steinernema</taxon>
    </lineage>
</organism>
<keyword evidence="3" id="KW-1185">Reference proteome</keyword>
<accession>A0A4U5NCC1</accession>
<feature type="region of interest" description="Disordered" evidence="1">
    <location>
        <begin position="458"/>
        <end position="481"/>
    </location>
</feature>
<sequence length="481" mass="55278">MSVKKRETPDACVLCTTRADNTSTKRFGRFPNFNFKFCVPCAQTIRSMYSPSRQLMITDGSARIPQPGTVICSDDAFTPFDIRVPPIREPSDPLWLQHWSKRRPCKQRALKPAPIPLALPAPSPKTDIVPLFEDAHEERAERKAVQGKIARKLYKCIEDDLVDEVSKQIAKLVLAHTQSLTEEPAELITEQLVHCVLVERRPSVVISRIAVGNAGKRKARLWRDKRLLDECWTRLRIRAFPTALGCSRMRMQPPNNCGFSVIVQRTMEQISKKVNSSYDFNVLENPQVPEFIELVCMELLRKLREHTDEKYSLEEIQKKFPNFGGLFREIWMGFQTEKPEIFRDFIDWVEISKEKLDSEEEMEMERMKDKFVRIPRSAAVGRKPRVVDIKMLESKYNIIKWEPESEEETVVEAAGELIGKEVPEKNSSRSEPNGAKVKLFKTNGVPTAFEVMAKTYASKRKLTRETTSSDSEGEKCVPRKT</sequence>
<reference evidence="2 3" key="2">
    <citation type="journal article" date="2019" name="G3 (Bethesda)">
        <title>Hybrid Assembly of the Genome of the Entomopathogenic Nematode Steinernema carpocapsae Identifies the X-Chromosome.</title>
        <authorList>
            <person name="Serra L."/>
            <person name="Macchietto M."/>
            <person name="Macias-Munoz A."/>
            <person name="McGill C.J."/>
            <person name="Rodriguez I.M."/>
            <person name="Rodriguez B."/>
            <person name="Murad R."/>
            <person name="Mortazavi A."/>
        </authorList>
    </citation>
    <scope>NUCLEOTIDE SEQUENCE [LARGE SCALE GENOMIC DNA]</scope>
    <source>
        <strain evidence="2 3">ALL</strain>
    </source>
</reference>
<dbReference type="EMBL" id="AZBU02000004">
    <property type="protein sequence ID" value="TKR80061.1"/>
    <property type="molecule type" value="Genomic_DNA"/>
</dbReference>
<protein>
    <submittedName>
        <fullName evidence="2">Uncharacterized protein</fullName>
    </submittedName>
</protein>
<gene>
    <name evidence="2" type="ORF">L596_014192</name>
</gene>
<dbReference type="AlphaFoldDB" id="A0A4U5NCC1"/>
<evidence type="ECO:0000313" key="2">
    <source>
        <dbReference type="EMBL" id="TKR80061.1"/>
    </source>
</evidence>
<reference evidence="2 3" key="1">
    <citation type="journal article" date="2015" name="Genome Biol.">
        <title>Comparative genomics of Steinernema reveals deeply conserved gene regulatory networks.</title>
        <authorList>
            <person name="Dillman A.R."/>
            <person name="Macchietto M."/>
            <person name="Porter C.F."/>
            <person name="Rogers A."/>
            <person name="Williams B."/>
            <person name="Antoshechkin I."/>
            <person name="Lee M.M."/>
            <person name="Goodwin Z."/>
            <person name="Lu X."/>
            <person name="Lewis E.E."/>
            <person name="Goodrich-Blair H."/>
            <person name="Stock S.P."/>
            <person name="Adams B.J."/>
            <person name="Sternberg P.W."/>
            <person name="Mortazavi A."/>
        </authorList>
    </citation>
    <scope>NUCLEOTIDE SEQUENCE [LARGE SCALE GENOMIC DNA]</scope>
    <source>
        <strain evidence="2 3">ALL</strain>
    </source>
</reference>
<name>A0A4U5NCC1_STECR</name>
<evidence type="ECO:0000313" key="3">
    <source>
        <dbReference type="Proteomes" id="UP000298663"/>
    </source>
</evidence>
<comment type="caution">
    <text evidence="2">The sequence shown here is derived from an EMBL/GenBank/DDBJ whole genome shotgun (WGS) entry which is preliminary data.</text>
</comment>
<dbReference type="Proteomes" id="UP000298663">
    <property type="component" value="Unassembled WGS sequence"/>
</dbReference>
<feature type="compositionally biased region" description="Basic and acidic residues" evidence="1">
    <location>
        <begin position="472"/>
        <end position="481"/>
    </location>
</feature>
<evidence type="ECO:0000256" key="1">
    <source>
        <dbReference type="SAM" id="MobiDB-lite"/>
    </source>
</evidence>